<evidence type="ECO:0000256" key="1">
    <source>
        <dbReference type="ARBA" id="ARBA00000141"/>
    </source>
</evidence>
<comment type="similarity">
    <text evidence="6 20">In the N-terminal section; belongs to the DHBP synthase family.</text>
</comment>
<dbReference type="InterPro" id="IPR036144">
    <property type="entry name" value="RibA-like_sf"/>
</dbReference>
<dbReference type="GO" id="GO:0008270">
    <property type="term" value="F:zinc ion binding"/>
    <property type="evidence" value="ECO:0007669"/>
    <property type="project" value="UniProtKB-UniRule"/>
</dbReference>
<protein>
    <recommendedName>
        <fullName evidence="20">Riboflavin biosynthesis protein RibBA</fullName>
    </recommendedName>
    <domain>
        <recommendedName>
            <fullName evidence="20">3,4-dihydroxy-2-butanone 4-phosphate synthase</fullName>
            <shortName evidence="20">DHBP synthase</shortName>
            <ecNumber evidence="20">4.1.99.12</ecNumber>
        </recommendedName>
    </domain>
    <domain>
        <recommendedName>
            <fullName evidence="20">GTP cyclohydrolase-2</fullName>
            <ecNumber evidence="20">3.5.4.25</ecNumber>
        </recommendedName>
        <alternativeName>
            <fullName evidence="20">GTP cyclohydrolase II</fullName>
        </alternativeName>
    </domain>
</protein>
<dbReference type="PIRSF" id="PIRSF001259">
    <property type="entry name" value="RibA"/>
    <property type="match status" value="1"/>
</dbReference>
<dbReference type="FunFam" id="3.40.50.10990:FF:000001">
    <property type="entry name" value="Riboflavin biosynthesis protein RibBA"/>
    <property type="match status" value="1"/>
</dbReference>
<dbReference type="GO" id="GO:0009231">
    <property type="term" value="P:riboflavin biosynthetic process"/>
    <property type="evidence" value="ECO:0007669"/>
    <property type="project" value="UniProtKB-UniRule"/>
</dbReference>
<evidence type="ECO:0000256" key="8">
    <source>
        <dbReference type="ARBA" id="ARBA00022619"/>
    </source>
</evidence>
<comment type="catalytic activity">
    <reaction evidence="19 20">
        <text>GTP + 4 H2O = 2,5-diamino-6-hydroxy-4-(5-phosphoribosylamino)-pyrimidine + formate + 2 phosphate + 3 H(+)</text>
        <dbReference type="Rhea" id="RHEA:23704"/>
        <dbReference type="ChEBI" id="CHEBI:15377"/>
        <dbReference type="ChEBI" id="CHEBI:15378"/>
        <dbReference type="ChEBI" id="CHEBI:15740"/>
        <dbReference type="ChEBI" id="CHEBI:37565"/>
        <dbReference type="ChEBI" id="CHEBI:43474"/>
        <dbReference type="ChEBI" id="CHEBI:58614"/>
        <dbReference type="EC" id="3.5.4.25"/>
    </reaction>
</comment>
<dbReference type="CDD" id="cd00641">
    <property type="entry name" value="GTP_cyclohydro2"/>
    <property type="match status" value="1"/>
</dbReference>
<keyword evidence="8 20" id="KW-0686">Riboflavin biosynthesis</keyword>
<evidence type="ECO:0000256" key="9">
    <source>
        <dbReference type="ARBA" id="ARBA00022723"/>
    </source>
</evidence>
<dbReference type="HAMAP" id="MF_01283">
    <property type="entry name" value="RibBA"/>
    <property type="match status" value="1"/>
</dbReference>
<comment type="catalytic activity">
    <reaction evidence="1 20">
        <text>D-ribulose 5-phosphate = (2S)-2-hydroxy-3-oxobutyl phosphate + formate + H(+)</text>
        <dbReference type="Rhea" id="RHEA:18457"/>
        <dbReference type="ChEBI" id="CHEBI:15378"/>
        <dbReference type="ChEBI" id="CHEBI:15740"/>
        <dbReference type="ChEBI" id="CHEBI:58121"/>
        <dbReference type="ChEBI" id="CHEBI:58830"/>
        <dbReference type="EC" id="4.1.99.12"/>
    </reaction>
</comment>
<dbReference type="PANTHER" id="PTHR21327:SF18">
    <property type="entry name" value="3,4-DIHYDROXY-2-BUTANONE 4-PHOSPHATE SYNTHASE"/>
    <property type="match status" value="1"/>
</dbReference>
<evidence type="ECO:0000256" key="5">
    <source>
        <dbReference type="ARBA" id="ARBA00004904"/>
    </source>
</evidence>
<evidence type="ECO:0000313" key="23">
    <source>
        <dbReference type="Proteomes" id="UP000630149"/>
    </source>
</evidence>
<evidence type="ECO:0000256" key="13">
    <source>
        <dbReference type="ARBA" id="ARBA00022842"/>
    </source>
</evidence>
<keyword evidence="14 20" id="KW-0342">GTP-binding</keyword>
<feature type="binding site" evidence="20">
    <location>
        <position position="175"/>
    </location>
    <ligand>
        <name>D-ribulose 5-phosphate</name>
        <dbReference type="ChEBI" id="CHEBI:58121"/>
    </ligand>
</feature>
<evidence type="ECO:0000256" key="4">
    <source>
        <dbReference type="ARBA" id="ARBA00004853"/>
    </source>
</evidence>
<organism evidence="22 23">
    <name type="scientific">Legionella impletisoli</name>
    <dbReference type="NCBI Taxonomy" id="343510"/>
    <lineage>
        <taxon>Bacteria</taxon>
        <taxon>Pseudomonadati</taxon>
        <taxon>Pseudomonadota</taxon>
        <taxon>Gammaproteobacteria</taxon>
        <taxon>Legionellales</taxon>
        <taxon>Legionellaceae</taxon>
        <taxon>Legionella</taxon>
    </lineage>
</organism>
<dbReference type="EC" id="3.5.4.25" evidence="20"/>
<comment type="caution">
    <text evidence="22">The sequence shown here is derived from an EMBL/GenBank/DDBJ whole genome shotgun (WGS) entry which is preliminary data.</text>
</comment>
<dbReference type="GO" id="GO:0003935">
    <property type="term" value="F:GTP cyclohydrolase II activity"/>
    <property type="evidence" value="ECO:0007669"/>
    <property type="project" value="UniProtKB-UniRule"/>
</dbReference>
<reference evidence="22" key="1">
    <citation type="journal article" date="2014" name="Int. J. Syst. Evol. Microbiol.">
        <title>Complete genome sequence of Corynebacterium casei LMG S-19264T (=DSM 44701T), isolated from a smear-ripened cheese.</title>
        <authorList>
            <consortium name="US DOE Joint Genome Institute (JGI-PGF)"/>
            <person name="Walter F."/>
            <person name="Albersmeier A."/>
            <person name="Kalinowski J."/>
            <person name="Ruckert C."/>
        </authorList>
    </citation>
    <scope>NUCLEOTIDE SEQUENCE</scope>
    <source>
        <strain evidence="22">JCM 13919</strain>
    </source>
</reference>
<comment type="similarity">
    <text evidence="7 20">In the C-terminal section; belongs to the GTP cyclohydrolase II family.</text>
</comment>
<feature type="binding site" evidence="20">
    <location>
        <begin position="264"/>
        <end position="268"/>
    </location>
    <ligand>
        <name>GTP</name>
        <dbReference type="ChEBI" id="CHEBI:37565"/>
    </ligand>
</feature>
<feature type="binding site" evidence="20">
    <location>
        <position position="43"/>
    </location>
    <ligand>
        <name>D-ribulose 5-phosphate</name>
        <dbReference type="ChEBI" id="CHEBI:58121"/>
    </ligand>
</feature>
<dbReference type="SUPFAM" id="SSF142695">
    <property type="entry name" value="RibA-like"/>
    <property type="match status" value="1"/>
</dbReference>
<dbReference type="GO" id="GO:0030145">
    <property type="term" value="F:manganese ion binding"/>
    <property type="evidence" value="ECO:0007669"/>
    <property type="project" value="UniProtKB-UniRule"/>
</dbReference>
<evidence type="ECO:0000256" key="6">
    <source>
        <dbReference type="ARBA" id="ARBA00005520"/>
    </source>
</evidence>
<feature type="region of interest" description="GTP cyclohydrolase II" evidence="20">
    <location>
        <begin position="213"/>
        <end position="411"/>
    </location>
</feature>
<keyword evidence="16 20" id="KW-0456">Lyase</keyword>
<feature type="binding site" evidence="20">
    <location>
        <position position="368"/>
    </location>
    <ligand>
        <name>GTP</name>
        <dbReference type="ChEBI" id="CHEBI:37565"/>
    </ligand>
</feature>
<dbReference type="Gene3D" id="3.90.870.10">
    <property type="entry name" value="DHBP synthase"/>
    <property type="match status" value="1"/>
</dbReference>
<comment type="cofactor">
    <cofactor evidence="2">
        <name>Mn(2+)</name>
        <dbReference type="ChEBI" id="CHEBI:29035"/>
    </cofactor>
</comment>
<dbReference type="NCBIfam" id="TIGR00505">
    <property type="entry name" value="ribA"/>
    <property type="match status" value="1"/>
</dbReference>
<feature type="binding site" evidence="20">
    <location>
        <position position="39"/>
    </location>
    <ligand>
        <name>Mg(2+)</name>
        <dbReference type="ChEBI" id="CHEBI:18420"/>
        <label>2</label>
    </ligand>
</feature>
<dbReference type="GO" id="GO:0005525">
    <property type="term" value="F:GTP binding"/>
    <property type="evidence" value="ECO:0007669"/>
    <property type="project" value="UniProtKB-KW"/>
</dbReference>
<reference evidence="22" key="2">
    <citation type="submission" date="2020-09" db="EMBL/GenBank/DDBJ databases">
        <authorList>
            <person name="Sun Q."/>
            <person name="Ohkuma M."/>
        </authorList>
    </citation>
    <scope>NUCLEOTIDE SEQUENCE</scope>
    <source>
        <strain evidence="22">JCM 13919</strain>
    </source>
</reference>
<feature type="binding site" evidence="20">
    <location>
        <begin position="306"/>
        <end position="308"/>
    </location>
    <ligand>
        <name>GTP</name>
        <dbReference type="ChEBI" id="CHEBI:37565"/>
    </ligand>
</feature>
<comment type="function">
    <text evidence="3 20">Catalyzes the conversion of D-ribulose 5-phosphate to formate and 3,4-dihydroxy-2-butanone 4-phosphate.</text>
</comment>
<evidence type="ECO:0000313" key="22">
    <source>
        <dbReference type="EMBL" id="GGI77585.1"/>
    </source>
</evidence>
<feature type="binding site" evidence="20">
    <location>
        <position position="282"/>
    </location>
    <ligand>
        <name>Zn(2+)</name>
        <dbReference type="ChEBI" id="CHEBI:29105"/>
        <note>catalytic</note>
    </ligand>
</feature>
<dbReference type="InterPro" id="IPR000926">
    <property type="entry name" value="RibA"/>
</dbReference>
<keyword evidence="23" id="KW-1185">Reference proteome</keyword>
<keyword evidence="9 20" id="KW-0479">Metal-binding</keyword>
<gene>
    <name evidence="22" type="primary">ribA</name>
    <name evidence="20" type="synonym">ribBA</name>
    <name evidence="22" type="ORF">GCM10007966_02860</name>
</gene>
<dbReference type="GO" id="GO:0008686">
    <property type="term" value="F:3,4-dihydroxy-2-butanone-4-phosphate synthase activity"/>
    <property type="evidence" value="ECO:0007669"/>
    <property type="project" value="UniProtKB-UniRule"/>
</dbReference>
<keyword evidence="17 20" id="KW-0511">Multifunctional enzyme</keyword>
<comment type="function">
    <text evidence="18 20">Catalyzes the conversion of GTP to 2,5-diamino-6-ribosylamino-4(3H)-pyrimidinone 5'-phosphate (DARP), formate and pyrophosphate.</text>
</comment>
<dbReference type="AlphaFoldDB" id="A0A917N8H2"/>
<name>A0A917N8H2_9GAMM</name>
<evidence type="ECO:0000256" key="15">
    <source>
        <dbReference type="ARBA" id="ARBA00023211"/>
    </source>
</evidence>
<keyword evidence="13 20" id="KW-0460">Magnesium</keyword>
<evidence type="ECO:0000256" key="12">
    <source>
        <dbReference type="ARBA" id="ARBA00022833"/>
    </source>
</evidence>
<feature type="binding site" evidence="20">
    <location>
        <position position="328"/>
    </location>
    <ligand>
        <name>GTP</name>
        <dbReference type="ChEBI" id="CHEBI:37565"/>
    </ligand>
</feature>
<comment type="cofactor">
    <cofactor evidence="20">
        <name>Mg(2+)</name>
        <dbReference type="ChEBI" id="CHEBI:18420"/>
    </cofactor>
    <cofactor evidence="20">
        <name>Mn(2+)</name>
        <dbReference type="ChEBI" id="CHEBI:29035"/>
    </cofactor>
    <text evidence="20">Binds 2 divalent metal cations per subunit. Magnesium or manganese.</text>
</comment>
<feature type="binding site" evidence="20">
    <location>
        <position position="363"/>
    </location>
    <ligand>
        <name>GTP</name>
        <dbReference type="ChEBI" id="CHEBI:37565"/>
    </ligand>
</feature>
<feature type="domain" description="GTP cyclohydrolase II" evidence="21">
    <location>
        <begin position="221"/>
        <end position="383"/>
    </location>
</feature>
<evidence type="ECO:0000256" key="17">
    <source>
        <dbReference type="ARBA" id="ARBA00023268"/>
    </source>
</evidence>
<evidence type="ECO:0000256" key="14">
    <source>
        <dbReference type="ARBA" id="ARBA00023134"/>
    </source>
</evidence>
<evidence type="ECO:0000256" key="11">
    <source>
        <dbReference type="ARBA" id="ARBA00022801"/>
    </source>
</evidence>
<dbReference type="InterPro" id="IPR016299">
    <property type="entry name" value="Riboflavin_synth_RibBA"/>
</dbReference>
<feature type="binding site" evidence="20">
    <location>
        <begin position="38"/>
        <end position="39"/>
    </location>
    <ligand>
        <name>D-ribulose 5-phosphate</name>
        <dbReference type="ChEBI" id="CHEBI:58121"/>
    </ligand>
</feature>
<feature type="active site" description="Proton acceptor; for GTP cyclohydrolase activity" evidence="20">
    <location>
        <position position="340"/>
    </location>
</feature>
<dbReference type="Proteomes" id="UP000630149">
    <property type="component" value="Unassembled WGS sequence"/>
</dbReference>
<evidence type="ECO:0000256" key="7">
    <source>
        <dbReference type="ARBA" id="ARBA00008976"/>
    </source>
</evidence>
<evidence type="ECO:0000256" key="3">
    <source>
        <dbReference type="ARBA" id="ARBA00002284"/>
    </source>
</evidence>
<evidence type="ECO:0000259" key="21">
    <source>
        <dbReference type="Pfam" id="PF00925"/>
    </source>
</evidence>
<comment type="pathway">
    <text evidence="5 20">Cofactor biosynthesis; riboflavin biosynthesis; 2-hydroxy-3-oxobutyl phosphate from D-ribulose 5-phosphate: step 1/1.</text>
</comment>
<comment type="caution">
    <text evidence="20">Lacks conserved residue(s) required for the propagation of feature annotation.</text>
</comment>
<keyword evidence="11 20" id="KW-0378">Hydrolase</keyword>
<proteinExistence type="inferred from homology"/>
<dbReference type="PANTHER" id="PTHR21327">
    <property type="entry name" value="GTP CYCLOHYDROLASE II-RELATED"/>
    <property type="match status" value="1"/>
</dbReference>
<evidence type="ECO:0000256" key="16">
    <source>
        <dbReference type="ARBA" id="ARBA00023239"/>
    </source>
</evidence>
<feature type="region of interest" description="DHBP synthase" evidence="20">
    <location>
        <begin position="1"/>
        <end position="212"/>
    </location>
</feature>
<sequence length="411" mass="45683">MLTDMRCIEMTNPFTTISHAISELQKGRMIILVDDEDRENEGDLIIAAEHVTDEAINFMSKYGRGLICLPMANELIDKLALPMMARNNQSPFGTAFTVSIEAACGVSTGISAKDRAHTIQVAIDSNSGPNDIISPGHVFPLRARERGVLERGGQTEGSVDLMKLAGLKPAAVICEIINEDGTMSRRDELTQFSKKHDIVMVTIKDLIEYRIRHEQLVQPEATSRLPLHQHGDFTMTVYSNQFDTLEHFALIKTPKFSNKIPLVRIHSECITGDVFGSCRCDCGYQLQQSLSLISKEGGVLIYLRQEGRGIGLANKLKAYALQEQGFDTVDANVQLGLPIDGRDYAVAYQILKHLGIEVVRILTNNPQKLDSLTRYGIKVSERISLSIKPTQDNLSYLKTKKEKLGHMLAVE</sequence>
<dbReference type="GO" id="GO:0000287">
    <property type="term" value="F:magnesium ion binding"/>
    <property type="evidence" value="ECO:0007669"/>
    <property type="project" value="UniProtKB-UniRule"/>
</dbReference>
<dbReference type="Pfam" id="PF00926">
    <property type="entry name" value="DHBP_synthase"/>
    <property type="match status" value="1"/>
</dbReference>
<feature type="active site" description="Nucleophile; for GTP cyclohydrolase activity" evidence="20">
    <location>
        <position position="342"/>
    </location>
</feature>
<feature type="binding site" evidence="20">
    <location>
        <position position="280"/>
    </location>
    <ligand>
        <name>Zn(2+)</name>
        <dbReference type="ChEBI" id="CHEBI:29105"/>
        <note>catalytic</note>
    </ligand>
</feature>
<comment type="cofactor">
    <cofactor evidence="20">
        <name>Zn(2+)</name>
        <dbReference type="ChEBI" id="CHEBI:29105"/>
    </cofactor>
    <text evidence="20">Binds 1 zinc ion per subunit.</text>
</comment>
<dbReference type="FunFam" id="3.90.870.10:FF:000001">
    <property type="entry name" value="Riboflavin biosynthesis protein RibBA"/>
    <property type="match status" value="1"/>
</dbReference>
<keyword evidence="15 20" id="KW-0464">Manganese</keyword>
<dbReference type="Pfam" id="PF00925">
    <property type="entry name" value="GTP_cyclohydro2"/>
    <property type="match status" value="1"/>
</dbReference>
<dbReference type="NCBIfam" id="TIGR00506">
    <property type="entry name" value="ribB"/>
    <property type="match status" value="1"/>
</dbReference>
<evidence type="ECO:0000256" key="20">
    <source>
        <dbReference type="HAMAP-Rule" id="MF_01283"/>
    </source>
</evidence>
<dbReference type="InterPro" id="IPR017945">
    <property type="entry name" value="DHBP_synth_RibB-like_a/b_dom"/>
</dbReference>
<dbReference type="EC" id="4.1.99.12" evidence="20"/>
<feature type="site" description="Essential for DHBP synthase activity" evidence="20">
    <location>
        <position position="137"/>
    </location>
</feature>
<feature type="site" description="Essential for DHBP synthase activity" evidence="20">
    <location>
        <position position="175"/>
    </location>
</feature>
<comment type="pathway">
    <text evidence="4 20">Cofactor biosynthesis; riboflavin biosynthesis; 5-amino-6-(D-ribitylamino)uracil from GTP: step 1/4.</text>
</comment>
<dbReference type="NCBIfam" id="NF001591">
    <property type="entry name" value="PRK00393.1"/>
    <property type="match status" value="1"/>
</dbReference>
<dbReference type="InterPro" id="IPR032677">
    <property type="entry name" value="GTP_cyclohydro_II"/>
</dbReference>
<evidence type="ECO:0000256" key="10">
    <source>
        <dbReference type="ARBA" id="ARBA00022741"/>
    </source>
</evidence>
<evidence type="ECO:0000256" key="2">
    <source>
        <dbReference type="ARBA" id="ARBA00001936"/>
    </source>
</evidence>
<evidence type="ECO:0000256" key="19">
    <source>
        <dbReference type="ARBA" id="ARBA00049295"/>
    </source>
</evidence>
<dbReference type="HAMAP" id="MF_00180">
    <property type="entry name" value="RibB"/>
    <property type="match status" value="1"/>
</dbReference>
<keyword evidence="12 20" id="KW-0862">Zinc</keyword>
<accession>A0A917N8H2</accession>
<dbReference type="EMBL" id="BMOB01000001">
    <property type="protein sequence ID" value="GGI77585.1"/>
    <property type="molecule type" value="Genomic_DNA"/>
</dbReference>
<dbReference type="Gene3D" id="3.40.50.10990">
    <property type="entry name" value="GTP cyclohydrolase II"/>
    <property type="match status" value="1"/>
</dbReference>
<evidence type="ECO:0000256" key="18">
    <source>
        <dbReference type="ARBA" id="ARBA00043932"/>
    </source>
</evidence>
<dbReference type="HAMAP" id="MF_00179">
    <property type="entry name" value="RibA"/>
    <property type="match status" value="1"/>
</dbReference>
<feature type="binding site" evidence="20">
    <location>
        <position position="285"/>
    </location>
    <ligand>
        <name>GTP</name>
        <dbReference type="ChEBI" id="CHEBI:37565"/>
    </ligand>
</feature>
<dbReference type="InterPro" id="IPR000422">
    <property type="entry name" value="DHBP_synthase_RibB"/>
</dbReference>
<keyword evidence="10 20" id="KW-0547">Nucleotide-binding</keyword>
<feature type="binding site" evidence="20">
    <location>
        <position position="39"/>
    </location>
    <ligand>
        <name>Mg(2+)</name>
        <dbReference type="ChEBI" id="CHEBI:18420"/>
        <label>1</label>
    </ligand>
</feature>
<dbReference type="SUPFAM" id="SSF55821">
    <property type="entry name" value="YrdC/RibB"/>
    <property type="match status" value="1"/>
</dbReference>
<dbReference type="GO" id="GO:0005829">
    <property type="term" value="C:cytosol"/>
    <property type="evidence" value="ECO:0007669"/>
    <property type="project" value="TreeGrafter"/>
</dbReference>
<feature type="binding site" evidence="20">
    <location>
        <position position="269"/>
    </location>
    <ligand>
        <name>Zn(2+)</name>
        <dbReference type="ChEBI" id="CHEBI:29105"/>
        <note>catalytic</note>
    </ligand>
</feature>